<evidence type="ECO:0000256" key="8">
    <source>
        <dbReference type="HAMAP-Rule" id="MF_01543"/>
    </source>
</evidence>
<sequence length="569" mass="60799">MSRSAAPTDLDIAQAAKLLPIWEIAEKMGLGRSDIEMYGDHMAKVRLEAVEALAGRPNARYVLVTAITPTPLGEGKSTTTVGLGQGMHHIGKSATVAIRQPSQGPTFGIKGGAAGGGYSQVVPMEQFNLHMTGDMHAVSAANNLLAAMIDAHIYQGNALEIDPYSIMWRRVLDVNDRGLRNIVSGLGAKSDGPQRQTGFDITAASEVMAILALTTGLEDMRARFGRVTVGRDRKRQPVTAEQLQAAGSMTVLMKEAIKPNIFQTLENTPALVHAGPFANIAHGNSSVLADLIGIKTSDYLITEAGFGADIGAEKFFNIKCRYSGLRPDAAVLVATVRALKSHTGRYRVVPGRPLPDDMLLENPDDVAEGAANLRRQIQNVRAHGVSPVVCVNCFASDFQSEVDVIGRVAEEAGARWAVSTHWADGGSGAKELARTVVEAAEEPSEFRFLYELDQPLKAKMEKIATTIYGADGIEYTAQANRQIRQYEQSGYGSLPICMAKTHLSLSHDPKLKGAPSGFTVPVREVRASVGAGFVYPLLGEMRTMPGLGSAPAAQNVDIDLATGQVIGLF</sequence>
<comment type="pathway">
    <text evidence="1 8">One-carbon metabolism; tetrahydrofolate interconversion.</text>
</comment>
<protein>
    <recommendedName>
        <fullName evidence="8">Formate--tetrahydrofolate ligase</fullName>
        <ecNumber evidence="8">6.3.4.3</ecNumber>
    </recommendedName>
    <alternativeName>
        <fullName evidence="8">Formyltetrahydrofolate synthetase</fullName>
        <shortName evidence="8">FHS</shortName>
        <shortName evidence="8">FTHFS</shortName>
    </alternativeName>
</protein>
<dbReference type="GO" id="GO:0004329">
    <property type="term" value="F:formate-tetrahydrofolate ligase activity"/>
    <property type="evidence" value="ECO:0007669"/>
    <property type="project" value="UniProtKB-UniRule"/>
</dbReference>
<name>A0A6B1D960_9CHLR</name>
<dbReference type="Pfam" id="PF01268">
    <property type="entry name" value="FTHFS"/>
    <property type="match status" value="1"/>
</dbReference>
<dbReference type="EMBL" id="VXMH01000072">
    <property type="protein sequence ID" value="MYC96124.1"/>
    <property type="molecule type" value="Genomic_DNA"/>
</dbReference>
<dbReference type="UniPathway" id="UPA00193"/>
<dbReference type="Gene3D" id="3.40.50.300">
    <property type="entry name" value="P-loop containing nucleotide triphosphate hydrolases"/>
    <property type="match status" value="1"/>
</dbReference>
<evidence type="ECO:0000256" key="4">
    <source>
        <dbReference type="ARBA" id="ARBA00022741"/>
    </source>
</evidence>
<dbReference type="InterPro" id="IPR000559">
    <property type="entry name" value="Formate_THF_ligase"/>
</dbReference>
<keyword evidence="3 8" id="KW-0436">Ligase</keyword>
<dbReference type="GO" id="GO:0035999">
    <property type="term" value="P:tetrahydrofolate interconversion"/>
    <property type="evidence" value="ECO:0007669"/>
    <property type="project" value="UniProtKB-UniRule"/>
</dbReference>
<evidence type="ECO:0000256" key="5">
    <source>
        <dbReference type="ARBA" id="ARBA00022840"/>
    </source>
</evidence>
<evidence type="ECO:0000256" key="2">
    <source>
        <dbReference type="ARBA" id="ARBA00022563"/>
    </source>
</evidence>
<dbReference type="HAMAP" id="MF_01543">
    <property type="entry name" value="FTHFS"/>
    <property type="match status" value="1"/>
</dbReference>
<dbReference type="InterPro" id="IPR020628">
    <property type="entry name" value="Formate_THF_ligase_CS"/>
</dbReference>
<gene>
    <name evidence="8" type="primary">fhs</name>
    <name evidence="9" type="ORF">F4X14_14270</name>
</gene>
<dbReference type="SUPFAM" id="SSF52540">
    <property type="entry name" value="P-loop containing nucleoside triphosphate hydrolases"/>
    <property type="match status" value="1"/>
</dbReference>
<keyword evidence="4 8" id="KW-0547">Nucleotide-binding</keyword>
<reference evidence="9" key="1">
    <citation type="submission" date="2019-09" db="EMBL/GenBank/DDBJ databases">
        <title>Characterisation of the sponge microbiome using genome-centric metagenomics.</title>
        <authorList>
            <person name="Engelberts J.P."/>
            <person name="Robbins S.J."/>
            <person name="De Goeij J.M."/>
            <person name="Aranda M."/>
            <person name="Bell S.C."/>
            <person name="Webster N.S."/>
        </authorList>
    </citation>
    <scope>NUCLEOTIDE SEQUENCE</scope>
    <source>
        <strain evidence="9">SB0661_bin_32</strain>
    </source>
</reference>
<evidence type="ECO:0000313" key="9">
    <source>
        <dbReference type="EMBL" id="MYC96124.1"/>
    </source>
</evidence>
<dbReference type="FunFam" id="3.30.1510.10:FF:000001">
    <property type="entry name" value="Formate--tetrahydrofolate ligase"/>
    <property type="match status" value="1"/>
</dbReference>
<dbReference type="AlphaFoldDB" id="A0A6B1D960"/>
<feature type="binding site" evidence="8">
    <location>
        <begin position="70"/>
        <end position="77"/>
    </location>
    <ligand>
        <name>ATP</name>
        <dbReference type="ChEBI" id="CHEBI:30616"/>
    </ligand>
</feature>
<comment type="catalytic activity">
    <reaction evidence="6 8">
        <text>(6S)-5,6,7,8-tetrahydrofolate + formate + ATP = (6R)-10-formyltetrahydrofolate + ADP + phosphate</text>
        <dbReference type="Rhea" id="RHEA:20221"/>
        <dbReference type="ChEBI" id="CHEBI:15740"/>
        <dbReference type="ChEBI" id="CHEBI:30616"/>
        <dbReference type="ChEBI" id="CHEBI:43474"/>
        <dbReference type="ChEBI" id="CHEBI:57453"/>
        <dbReference type="ChEBI" id="CHEBI:195366"/>
        <dbReference type="ChEBI" id="CHEBI:456216"/>
        <dbReference type="EC" id="6.3.4.3"/>
    </reaction>
</comment>
<evidence type="ECO:0000256" key="7">
    <source>
        <dbReference type="ARBA" id="ARBA00061363"/>
    </source>
</evidence>
<dbReference type="InterPro" id="IPR027417">
    <property type="entry name" value="P-loop_NTPase"/>
</dbReference>
<dbReference type="PROSITE" id="PS00721">
    <property type="entry name" value="FTHFS_1"/>
    <property type="match status" value="1"/>
</dbReference>
<dbReference type="GO" id="GO:0005524">
    <property type="term" value="F:ATP binding"/>
    <property type="evidence" value="ECO:0007669"/>
    <property type="project" value="UniProtKB-UniRule"/>
</dbReference>
<evidence type="ECO:0000256" key="6">
    <source>
        <dbReference type="ARBA" id="ARBA00049033"/>
    </source>
</evidence>
<comment type="similarity">
    <text evidence="7 8">Belongs to the formate--tetrahydrofolate ligase family.</text>
</comment>
<comment type="caution">
    <text evidence="9">The sequence shown here is derived from an EMBL/GenBank/DDBJ whole genome shotgun (WGS) entry which is preliminary data.</text>
</comment>
<evidence type="ECO:0000256" key="1">
    <source>
        <dbReference type="ARBA" id="ARBA00004777"/>
    </source>
</evidence>
<proteinExistence type="inferred from homology"/>
<dbReference type="NCBIfam" id="NF010030">
    <property type="entry name" value="PRK13505.1"/>
    <property type="match status" value="1"/>
</dbReference>
<dbReference type="FunFam" id="3.10.410.10:FF:000001">
    <property type="entry name" value="Putative formate--tetrahydrofolate ligase"/>
    <property type="match status" value="1"/>
</dbReference>
<keyword evidence="2 8" id="KW-0554">One-carbon metabolism</keyword>
<keyword evidence="5 8" id="KW-0067">ATP-binding</keyword>
<organism evidence="9">
    <name type="scientific">Caldilineaceae bacterium SB0661_bin_32</name>
    <dbReference type="NCBI Taxonomy" id="2605255"/>
    <lineage>
        <taxon>Bacteria</taxon>
        <taxon>Bacillati</taxon>
        <taxon>Chloroflexota</taxon>
        <taxon>Caldilineae</taxon>
        <taxon>Caldilineales</taxon>
        <taxon>Caldilineaceae</taxon>
    </lineage>
</organism>
<evidence type="ECO:0000256" key="3">
    <source>
        <dbReference type="ARBA" id="ARBA00022598"/>
    </source>
</evidence>
<dbReference type="CDD" id="cd00477">
    <property type="entry name" value="FTHFS"/>
    <property type="match status" value="1"/>
</dbReference>
<dbReference type="Gene3D" id="3.10.410.10">
    <property type="entry name" value="Formyltetrahydrofolate synthetase, domain 3"/>
    <property type="match status" value="1"/>
</dbReference>
<dbReference type="EC" id="6.3.4.3" evidence="8"/>
<dbReference type="Gene3D" id="3.30.1510.10">
    <property type="entry name" value="Domain 2, N(10)-formyltetrahydrofolate synthetase"/>
    <property type="match status" value="1"/>
</dbReference>
<accession>A0A6B1D960</accession>